<evidence type="ECO:0000313" key="1">
    <source>
        <dbReference type="EMBL" id="TFK31093.1"/>
    </source>
</evidence>
<proteinExistence type="predicted"/>
<dbReference type="EMBL" id="ML213921">
    <property type="protein sequence ID" value="TFK31093.1"/>
    <property type="molecule type" value="Genomic_DNA"/>
</dbReference>
<keyword evidence="2" id="KW-1185">Reference proteome</keyword>
<dbReference type="STRING" id="68775.A0A5C3LFZ0"/>
<protein>
    <submittedName>
        <fullName evidence="1">Uncharacterized protein</fullName>
    </submittedName>
</protein>
<accession>A0A5C3LFZ0</accession>
<dbReference type="OrthoDB" id="2669721at2759"/>
<dbReference type="AlphaFoldDB" id="A0A5C3LFZ0"/>
<dbReference type="Proteomes" id="UP000308652">
    <property type="component" value="Unassembled WGS sequence"/>
</dbReference>
<organism evidence="1 2">
    <name type="scientific">Crucibulum laeve</name>
    <dbReference type="NCBI Taxonomy" id="68775"/>
    <lineage>
        <taxon>Eukaryota</taxon>
        <taxon>Fungi</taxon>
        <taxon>Dikarya</taxon>
        <taxon>Basidiomycota</taxon>
        <taxon>Agaricomycotina</taxon>
        <taxon>Agaricomycetes</taxon>
        <taxon>Agaricomycetidae</taxon>
        <taxon>Agaricales</taxon>
        <taxon>Agaricineae</taxon>
        <taxon>Nidulariaceae</taxon>
        <taxon>Crucibulum</taxon>
    </lineage>
</organism>
<evidence type="ECO:0000313" key="2">
    <source>
        <dbReference type="Proteomes" id="UP000308652"/>
    </source>
</evidence>
<feature type="non-terminal residue" evidence="1">
    <location>
        <position position="1"/>
    </location>
</feature>
<name>A0A5C3LFZ0_9AGAR</name>
<reference evidence="1 2" key="1">
    <citation type="journal article" date="2019" name="Nat. Ecol. Evol.">
        <title>Megaphylogeny resolves global patterns of mushroom evolution.</title>
        <authorList>
            <person name="Varga T."/>
            <person name="Krizsan K."/>
            <person name="Foldi C."/>
            <person name="Dima B."/>
            <person name="Sanchez-Garcia M."/>
            <person name="Sanchez-Ramirez S."/>
            <person name="Szollosi G.J."/>
            <person name="Szarkandi J.G."/>
            <person name="Papp V."/>
            <person name="Albert L."/>
            <person name="Andreopoulos W."/>
            <person name="Angelini C."/>
            <person name="Antonin V."/>
            <person name="Barry K.W."/>
            <person name="Bougher N.L."/>
            <person name="Buchanan P."/>
            <person name="Buyck B."/>
            <person name="Bense V."/>
            <person name="Catcheside P."/>
            <person name="Chovatia M."/>
            <person name="Cooper J."/>
            <person name="Damon W."/>
            <person name="Desjardin D."/>
            <person name="Finy P."/>
            <person name="Geml J."/>
            <person name="Haridas S."/>
            <person name="Hughes K."/>
            <person name="Justo A."/>
            <person name="Karasinski D."/>
            <person name="Kautmanova I."/>
            <person name="Kiss B."/>
            <person name="Kocsube S."/>
            <person name="Kotiranta H."/>
            <person name="LaButti K.M."/>
            <person name="Lechner B.E."/>
            <person name="Liimatainen K."/>
            <person name="Lipzen A."/>
            <person name="Lukacs Z."/>
            <person name="Mihaltcheva S."/>
            <person name="Morgado L.N."/>
            <person name="Niskanen T."/>
            <person name="Noordeloos M.E."/>
            <person name="Ohm R.A."/>
            <person name="Ortiz-Santana B."/>
            <person name="Ovrebo C."/>
            <person name="Racz N."/>
            <person name="Riley R."/>
            <person name="Savchenko A."/>
            <person name="Shiryaev A."/>
            <person name="Soop K."/>
            <person name="Spirin V."/>
            <person name="Szebenyi C."/>
            <person name="Tomsovsky M."/>
            <person name="Tulloss R.E."/>
            <person name="Uehling J."/>
            <person name="Grigoriev I.V."/>
            <person name="Vagvolgyi C."/>
            <person name="Papp T."/>
            <person name="Martin F.M."/>
            <person name="Miettinen O."/>
            <person name="Hibbett D.S."/>
            <person name="Nagy L.G."/>
        </authorList>
    </citation>
    <scope>NUCLEOTIDE SEQUENCE [LARGE SCALE GENOMIC DNA]</scope>
    <source>
        <strain evidence="1 2">CBS 166.37</strain>
    </source>
</reference>
<sequence>LNNGYKLLGGKDEYKKNISGDEGHVIKEYIKYEETLAGNAELIPDNWMDSCDIKIIRWAHLLLPTEQIAQCSWKETFTEDSDERCAWCVKLYINNVHEFAEVLFYFTVSINQESRDVALVQMYSHPDNHLFEESNWTVWSITKLGPEALHVVHVQSIISVVAIISHNHHVEARDIRFFVWEQIGLVLSAMPEKG</sequence>
<gene>
    <name evidence="1" type="ORF">BDQ12DRAFT_619574</name>
</gene>